<dbReference type="Proteomes" id="UP000075840">
    <property type="component" value="Unassembled WGS sequence"/>
</dbReference>
<sequence>FSLRDSCWPRWNVFTTCISFESSAGGAAPHAVWQGRGRRRRLILVAFRLYMYVSSVIIQKCFVTSGNENSTKNNIYNVDGKQRNEEKGTYKYRPIRTGYCWPGPIRSCMLGHTISMQWLVACSPIIRSLGIMQVNGIA</sequence>
<name>A0A182IG07_ANOAR</name>
<evidence type="ECO:0000313" key="1">
    <source>
        <dbReference type="EnsemblMetazoa" id="AARA014413-PA"/>
    </source>
</evidence>
<accession>A0A182IG07</accession>
<dbReference type="EMBL" id="APCN01000586">
    <property type="status" value="NOT_ANNOTATED_CDS"/>
    <property type="molecule type" value="Genomic_DNA"/>
</dbReference>
<dbReference type="EnsemblMetazoa" id="AARA014413-RA">
    <property type="protein sequence ID" value="AARA014413-PA"/>
    <property type="gene ID" value="AARA014413"/>
</dbReference>
<reference evidence="1" key="1">
    <citation type="submission" date="2022-08" db="UniProtKB">
        <authorList>
            <consortium name="EnsemblMetazoa"/>
        </authorList>
    </citation>
    <scope>IDENTIFICATION</scope>
    <source>
        <strain evidence="1">Dongola</strain>
    </source>
</reference>
<keyword evidence="2" id="KW-1185">Reference proteome</keyword>
<dbReference type="AlphaFoldDB" id="A0A182IG07"/>
<organism evidence="1 2">
    <name type="scientific">Anopheles arabiensis</name>
    <name type="common">Mosquito</name>
    <dbReference type="NCBI Taxonomy" id="7173"/>
    <lineage>
        <taxon>Eukaryota</taxon>
        <taxon>Metazoa</taxon>
        <taxon>Ecdysozoa</taxon>
        <taxon>Arthropoda</taxon>
        <taxon>Hexapoda</taxon>
        <taxon>Insecta</taxon>
        <taxon>Pterygota</taxon>
        <taxon>Neoptera</taxon>
        <taxon>Endopterygota</taxon>
        <taxon>Diptera</taxon>
        <taxon>Nematocera</taxon>
        <taxon>Culicoidea</taxon>
        <taxon>Culicidae</taxon>
        <taxon>Anophelinae</taxon>
        <taxon>Anopheles</taxon>
    </lineage>
</organism>
<protein>
    <submittedName>
        <fullName evidence="1">Uncharacterized protein</fullName>
    </submittedName>
</protein>
<dbReference type="VEuPathDB" id="VectorBase:AARA014413"/>
<proteinExistence type="predicted"/>
<evidence type="ECO:0000313" key="2">
    <source>
        <dbReference type="Proteomes" id="UP000075840"/>
    </source>
</evidence>